<dbReference type="InterPro" id="IPR032675">
    <property type="entry name" value="LRR_dom_sf"/>
</dbReference>
<reference evidence="5 6" key="1">
    <citation type="journal article" date="2011" name="Genome Res.">
        <title>Phylogeny-wide analysis of social amoeba genomes highlights ancient origins for complex intercellular communication.</title>
        <authorList>
            <person name="Heidel A.J."/>
            <person name="Lawal H.M."/>
            <person name="Felder M."/>
            <person name="Schilde C."/>
            <person name="Helps N.R."/>
            <person name="Tunggal B."/>
            <person name="Rivero F."/>
            <person name="John U."/>
            <person name="Schleicher M."/>
            <person name="Eichinger L."/>
            <person name="Platzer M."/>
            <person name="Noegel A.A."/>
            <person name="Schaap P."/>
            <person name="Gloeckner G."/>
        </authorList>
    </citation>
    <scope>NUCLEOTIDE SEQUENCE [LARGE SCALE GENOMIC DNA]</scope>
    <source>
        <strain evidence="6">ATCC 26659 / Pp 5 / PN500</strain>
    </source>
</reference>
<dbReference type="PROSITE" id="PS51257">
    <property type="entry name" value="PROKAR_LIPOPROTEIN"/>
    <property type="match status" value="1"/>
</dbReference>
<organism evidence="5 6">
    <name type="scientific">Heterostelium pallidum (strain ATCC 26659 / Pp 5 / PN500)</name>
    <name type="common">Cellular slime mold</name>
    <name type="synonym">Polysphondylium pallidum</name>
    <dbReference type="NCBI Taxonomy" id="670386"/>
    <lineage>
        <taxon>Eukaryota</taxon>
        <taxon>Amoebozoa</taxon>
        <taxon>Evosea</taxon>
        <taxon>Eumycetozoa</taxon>
        <taxon>Dictyostelia</taxon>
        <taxon>Acytosteliales</taxon>
        <taxon>Acytosteliaceae</taxon>
        <taxon>Heterostelium</taxon>
    </lineage>
</organism>
<proteinExistence type="predicted"/>
<dbReference type="OMA" id="PLWINIK"/>
<feature type="domain" description="ComC supersandwich" evidence="4">
    <location>
        <begin position="974"/>
        <end position="1166"/>
    </location>
</feature>
<dbReference type="PANTHER" id="PTHR24032">
    <property type="entry name" value="EGF-LIKE DOMAIN-CONTAINING PROTEIN-RELATED-RELATED"/>
    <property type="match status" value="1"/>
</dbReference>
<evidence type="ECO:0000313" key="5">
    <source>
        <dbReference type="EMBL" id="EFA75704.1"/>
    </source>
</evidence>
<evidence type="ECO:0000259" key="4">
    <source>
        <dbReference type="Pfam" id="PF22933"/>
    </source>
</evidence>
<name>D3BSD1_HETP5</name>
<dbReference type="Gene3D" id="3.80.10.10">
    <property type="entry name" value="Ribonuclease Inhibitor"/>
    <property type="match status" value="1"/>
</dbReference>
<comment type="caution">
    <text evidence="5">The sequence shown here is derived from an EMBL/GenBank/DDBJ whole genome shotgun (WGS) entry which is preliminary data.</text>
</comment>
<keyword evidence="2" id="KW-0472">Membrane</keyword>
<dbReference type="FunCoup" id="D3BSD1">
    <property type="interactions" value="923"/>
</dbReference>
<feature type="region of interest" description="Disordered" evidence="1">
    <location>
        <begin position="141"/>
        <end position="248"/>
    </location>
</feature>
<feature type="chain" id="PRO_5003042484" description="ComC supersandwich domain-containing protein" evidence="3">
    <location>
        <begin position="26"/>
        <end position="1255"/>
    </location>
</feature>
<sequence>MQQSKHRILNIVFLIFAALACISQAQNSEWDAITMIGTEFAIVFGSSPNCNHPALKCENGNVVGIYIDASTPSTTSTSTSTTLAPATSITAIPTLGTSITAQPAGGASISPISPITANPALTSGPATTMPFTTMPATTIPATTIPATTSPTITTTTPITTSGSTVSTTGSTTFTSANPITANPTSANPTTSTTANPTTANPTSTPPTLSGLTTSGGPITSGTAGTTSMPSTSTGFTGTTDTTSTTSTTATTDTYTSINIGTVPSPVPLTTSPIVTNTSVVPDTVSMSEQKIWSPNPRGRRIYSTTLFNNNLVATNLRSLVIIGRQSTNPSSLILNKFSAPNLQNITLDLVAGLSPILTANISDAFPSLENLEITGDAIGDILPASFFEHPKLKNVVLRGSGIKYDNIFGSTSFNNIIQTFVMEVPSIYGTFVTMTSNSLPVLKNLVVYYTDTVYNAQFNFMQLQTISLIGSNQRPSITIGGCIFTNLQTFYLENSTVLVAPNLLKDYAVYIKSIVIKNTNYQSQSTLFYPLTIPTLELYQEEGTSLQNLPDPAYFQTLPKLVLRNLQSLSTGISNAKYSSIKYFDASNNPSLTSSGGSIPSELCGVNSLSLVNTQVNQVDGCFACYKEYTASWFNANAQFNNAGSGACGNITNQPANGFAIANGGKIDIIGTSLGWGVNASPGVSVISPNTHLTYQTLAETTIPESAITKIINLGSNVQVSVVYKVMTPVIKLVQFTQKDNGIEITISGINFDLNTSFKVNNVDCVGTMGGSNAFYICTAAALPQGKVQLIANSTTYGASNYETSFTQSYPIVTSVSPIGEGDGAVTIYGNFGSYPAPTGPPIVMASRYLMSTTVTNQRNITVLVGGAPCSNITLNEFNLTCSFTPSGSGLKKLTVIIDQYTFESSSILYVTPNTAAVCPDGCGSGTCNNGICSCPAGFNGPSCNFKLPSSEDPKPTIQTSESEPASTYELLGVQYKFNMVSIQEIDSAEAVVSETLLSGWTSTSASNAQADSTTYKSVVLSANITTVIEINKADRQIEFAGINSTYQPNSLKASVTIDGWAFQNSLNYLKVVFATQVSADDSQTCDTSSSSSKSGTDSLKYLSIERNGIIFYGRFLDRSLSDGRPAYSATGILNTTEVGDSSMTYISVSVPQCTNCILDPDFSMLINPDKPTNGCGGDNKRSWVIPVAVVVPVVVISVGVAVAVVLIKKKLYVSRDGLRFRFSRRGQSSRNLAMHHLLIPLWINIKTLISIVEI</sequence>
<dbReference type="AlphaFoldDB" id="D3BSD1"/>
<accession>D3BSD1</accession>
<dbReference type="GeneID" id="31366226"/>
<dbReference type="SUPFAM" id="SSF52047">
    <property type="entry name" value="RNI-like"/>
    <property type="match status" value="1"/>
</dbReference>
<keyword evidence="3" id="KW-0732">Signal</keyword>
<dbReference type="InParanoid" id="D3BSD1"/>
<feature type="signal peptide" evidence="3">
    <location>
        <begin position="1"/>
        <end position="25"/>
    </location>
</feature>
<dbReference type="Pfam" id="PF22933">
    <property type="entry name" value="ComC_SSD"/>
    <property type="match status" value="1"/>
</dbReference>
<dbReference type="RefSeq" id="XP_020427838.1">
    <property type="nucleotide sequence ID" value="XM_020581522.1"/>
</dbReference>
<dbReference type="EMBL" id="ADBJ01000051">
    <property type="protein sequence ID" value="EFA75704.1"/>
    <property type="molecule type" value="Genomic_DNA"/>
</dbReference>
<feature type="transmembrane region" description="Helical" evidence="2">
    <location>
        <begin position="1184"/>
        <end position="1208"/>
    </location>
</feature>
<evidence type="ECO:0000313" key="6">
    <source>
        <dbReference type="Proteomes" id="UP000001396"/>
    </source>
</evidence>
<evidence type="ECO:0000256" key="2">
    <source>
        <dbReference type="SAM" id="Phobius"/>
    </source>
</evidence>
<evidence type="ECO:0000256" key="1">
    <source>
        <dbReference type="SAM" id="MobiDB-lite"/>
    </source>
</evidence>
<gene>
    <name evidence="5" type="ORF">PPL_10757</name>
</gene>
<keyword evidence="2" id="KW-0812">Transmembrane</keyword>
<dbReference type="InterPro" id="IPR054484">
    <property type="entry name" value="ComC_SSD"/>
</dbReference>
<keyword evidence="2" id="KW-1133">Transmembrane helix</keyword>
<evidence type="ECO:0000256" key="3">
    <source>
        <dbReference type="SAM" id="SignalP"/>
    </source>
</evidence>
<dbReference type="PANTHER" id="PTHR24032:SF16">
    <property type="entry name" value="EGF-LIKE DOMAIN-CONTAINING PROTEIN"/>
    <property type="match status" value="1"/>
</dbReference>
<dbReference type="InterPro" id="IPR053331">
    <property type="entry name" value="EGF-like_comC"/>
</dbReference>
<protein>
    <recommendedName>
        <fullName evidence="4">ComC supersandwich domain-containing protein</fullName>
    </recommendedName>
</protein>
<keyword evidence="6" id="KW-1185">Reference proteome</keyword>
<dbReference type="Proteomes" id="UP000001396">
    <property type="component" value="Unassembled WGS sequence"/>
</dbReference>